<feature type="transmembrane region" description="Helical" evidence="1">
    <location>
        <begin position="6"/>
        <end position="24"/>
    </location>
</feature>
<proteinExistence type="predicted"/>
<gene>
    <name evidence="2" type="ORF">GCM10008935_22270</name>
</gene>
<reference evidence="2 3" key="1">
    <citation type="journal article" date="2019" name="Int. J. Syst. Evol. Microbiol.">
        <title>The Global Catalogue of Microorganisms (GCM) 10K type strain sequencing project: providing services to taxonomists for standard genome sequencing and annotation.</title>
        <authorList>
            <consortium name="The Broad Institute Genomics Platform"/>
            <consortium name="The Broad Institute Genome Sequencing Center for Infectious Disease"/>
            <person name="Wu L."/>
            <person name="Ma J."/>
        </authorList>
    </citation>
    <scope>NUCLEOTIDE SEQUENCE [LARGE SCALE GENOMIC DNA]</scope>
    <source>
        <strain evidence="2 3">JCM 14193</strain>
    </source>
</reference>
<evidence type="ECO:0008006" key="4">
    <source>
        <dbReference type="Google" id="ProtNLM"/>
    </source>
</evidence>
<sequence>MFIVNELMIIVVLLGFAVLVAYVLKDVIKSKKKGYSYFLIGLTILIFVMIVLVLIELI</sequence>
<evidence type="ECO:0000256" key="1">
    <source>
        <dbReference type="SAM" id="Phobius"/>
    </source>
</evidence>
<dbReference type="EMBL" id="BAAACZ010000018">
    <property type="protein sequence ID" value="GAA0465950.1"/>
    <property type="molecule type" value="Genomic_DNA"/>
</dbReference>
<comment type="caution">
    <text evidence="2">The sequence shown here is derived from an EMBL/GenBank/DDBJ whole genome shotgun (WGS) entry which is preliminary data.</text>
</comment>
<keyword evidence="1" id="KW-0812">Transmembrane</keyword>
<dbReference type="Proteomes" id="UP001500740">
    <property type="component" value="Unassembled WGS sequence"/>
</dbReference>
<keyword evidence="3" id="KW-1185">Reference proteome</keyword>
<keyword evidence="1" id="KW-0472">Membrane</keyword>
<evidence type="ECO:0000313" key="3">
    <source>
        <dbReference type="Proteomes" id="UP001500740"/>
    </source>
</evidence>
<protein>
    <recommendedName>
        <fullName evidence="4">DUF3976 domain-containing protein</fullName>
    </recommendedName>
</protein>
<feature type="transmembrane region" description="Helical" evidence="1">
    <location>
        <begin position="36"/>
        <end position="55"/>
    </location>
</feature>
<dbReference type="RefSeq" id="WP_343783630.1">
    <property type="nucleotide sequence ID" value="NZ_BAAACZ010000018.1"/>
</dbReference>
<organism evidence="2 3">
    <name type="scientific">Alkalibacillus silvisoli</name>
    <dbReference type="NCBI Taxonomy" id="392823"/>
    <lineage>
        <taxon>Bacteria</taxon>
        <taxon>Bacillati</taxon>
        <taxon>Bacillota</taxon>
        <taxon>Bacilli</taxon>
        <taxon>Bacillales</taxon>
        <taxon>Bacillaceae</taxon>
        <taxon>Alkalibacillus</taxon>
    </lineage>
</organism>
<evidence type="ECO:0000313" key="2">
    <source>
        <dbReference type="EMBL" id="GAA0465950.1"/>
    </source>
</evidence>
<accession>A0ABN1A2F8</accession>
<keyword evidence="1" id="KW-1133">Transmembrane helix</keyword>
<name>A0ABN1A2F8_9BACI</name>